<dbReference type="GeneID" id="59377604"/>
<organism evidence="11 12">
    <name type="scientific">Pleurotus ostreatus</name>
    <name type="common">Oyster mushroom</name>
    <name type="synonym">White-rot fungus</name>
    <dbReference type="NCBI Taxonomy" id="5322"/>
    <lineage>
        <taxon>Eukaryota</taxon>
        <taxon>Fungi</taxon>
        <taxon>Dikarya</taxon>
        <taxon>Basidiomycota</taxon>
        <taxon>Agaricomycotina</taxon>
        <taxon>Agaricomycetes</taxon>
        <taxon>Agaricomycetidae</taxon>
        <taxon>Agaricales</taxon>
        <taxon>Pleurotineae</taxon>
        <taxon>Pleurotaceae</taxon>
        <taxon>Pleurotus</taxon>
    </lineage>
</organism>
<gene>
    <name evidence="11" type="primary">NSE4</name>
    <name evidence="11" type="ORF">PC9H_007786</name>
</gene>
<dbReference type="EMBL" id="JACETU010000005">
    <property type="protein sequence ID" value="KAF7428560.1"/>
    <property type="molecule type" value="Genomic_DNA"/>
</dbReference>
<dbReference type="InterPro" id="IPR029225">
    <property type="entry name" value="Nse4_Nse3-bd"/>
</dbReference>
<dbReference type="PANTHER" id="PTHR16140">
    <property type="entry name" value="NON-STRUCTURAL MAINTENANCE OF CHROMOSOMES ELEMENT 4"/>
    <property type="match status" value="1"/>
</dbReference>
<evidence type="ECO:0000259" key="10">
    <source>
        <dbReference type="Pfam" id="PF15412"/>
    </source>
</evidence>
<protein>
    <recommendedName>
        <fullName evidence="7">Non-structural maintenance of chromosomes element 4</fullName>
    </recommendedName>
</protein>
<evidence type="ECO:0000256" key="5">
    <source>
        <dbReference type="ARBA" id="ARBA00023204"/>
    </source>
</evidence>
<dbReference type="RefSeq" id="XP_036630932.1">
    <property type="nucleotide sequence ID" value="XM_036777312.1"/>
</dbReference>
<comment type="similarity">
    <text evidence="2 7">Belongs to the NSE4 family.</text>
</comment>
<dbReference type="PANTHER" id="PTHR16140:SF0">
    <property type="entry name" value="NON-STRUCTURAL MAINTENANCE OF CHROMOSOMES ELEMENT 4"/>
    <property type="match status" value="1"/>
</dbReference>
<name>A0A8H6ZRS7_PLEOS</name>
<sequence>MPEDINQGMSDLAFDPDQNPEEKRAVRRQYRSLARDLEDKRDDNQCTPDHLISKVQDSDGLFMNVKGPQEATLDSAFLLMASNIGAQKARAMKSGTGTFDVDEFITKLLSFMGGAQQMEDQLPEDSDDEQVDSADAPLNWEKIGRKALAQSRRVPVMDFMLGPLTIEQKKRNVIKRAKLEKNKEDLKRPQELKEEDISRSPNETTKNVAILQKLLNDNPDPINLFKFIINPNDFAQSVENIFYLSFLIRDGHVAFEIQDGEPIIYPCEPPTDEDRMGGGLRKRQLVTQFDMATWRRAIEVFNITETKIPQRPPAQTRLGDKWYG</sequence>
<keyword evidence="3 7" id="KW-0227">DNA damage</keyword>
<dbReference type="GO" id="GO:0005634">
    <property type="term" value="C:nucleus"/>
    <property type="evidence" value="ECO:0007669"/>
    <property type="project" value="UniProtKB-SubCell"/>
</dbReference>
<dbReference type="GO" id="GO:0030915">
    <property type="term" value="C:Smc5-Smc6 complex"/>
    <property type="evidence" value="ECO:0007669"/>
    <property type="project" value="UniProtKB-UniRule"/>
</dbReference>
<dbReference type="GO" id="GO:0006310">
    <property type="term" value="P:DNA recombination"/>
    <property type="evidence" value="ECO:0007669"/>
    <property type="project" value="UniProtKB-UniRule"/>
</dbReference>
<keyword evidence="4 7" id="KW-0233">DNA recombination</keyword>
<evidence type="ECO:0000256" key="1">
    <source>
        <dbReference type="ARBA" id="ARBA00004123"/>
    </source>
</evidence>
<feature type="domain" description="Nse4/EID protein Nse3/MAGE-binding" evidence="10">
    <location>
        <begin position="74"/>
        <end position="128"/>
    </location>
</feature>
<evidence type="ECO:0000256" key="7">
    <source>
        <dbReference type="RuleBase" id="RU365071"/>
    </source>
</evidence>
<feature type="region of interest" description="Disordered" evidence="8">
    <location>
        <begin position="1"/>
        <end position="28"/>
    </location>
</feature>
<feature type="domain" description="Non-structural maintenance of chromosome element 4 C-terminal" evidence="9">
    <location>
        <begin position="221"/>
        <end position="306"/>
    </location>
</feature>
<keyword evidence="6 7" id="KW-0539">Nucleus</keyword>
<keyword evidence="12" id="KW-1185">Reference proteome</keyword>
<reference evidence="11" key="1">
    <citation type="submission" date="2019-07" db="EMBL/GenBank/DDBJ databases">
        <authorList>
            <person name="Palmer J.M."/>
        </authorList>
    </citation>
    <scope>NUCLEOTIDE SEQUENCE</scope>
    <source>
        <strain evidence="11">PC9</strain>
    </source>
</reference>
<evidence type="ECO:0000313" key="12">
    <source>
        <dbReference type="Proteomes" id="UP000623687"/>
    </source>
</evidence>
<evidence type="ECO:0000256" key="2">
    <source>
        <dbReference type="ARBA" id="ARBA00008997"/>
    </source>
</evidence>
<comment type="subunit">
    <text evidence="7">Component of the SMC5-SMC6 complex.</text>
</comment>
<comment type="caution">
    <text evidence="11">The sequence shown here is derived from an EMBL/GenBank/DDBJ whole genome shotgun (WGS) entry which is preliminary data.</text>
</comment>
<dbReference type="Pfam" id="PF15412">
    <property type="entry name" value="Nse4-Nse3_bdg"/>
    <property type="match status" value="1"/>
</dbReference>
<dbReference type="Pfam" id="PF08743">
    <property type="entry name" value="Nse4_C"/>
    <property type="match status" value="1"/>
</dbReference>
<proteinExistence type="inferred from homology"/>
<comment type="function">
    <text evidence="7">Component of the SMC5-SMC6 complex, that promotes sister chromatid alignment after DNA damage and facilitates double-stranded DNA breaks (DSBs) repair via homologous recombination between sister chromatids.</text>
</comment>
<evidence type="ECO:0000256" key="6">
    <source>
        <dbReference type="ARBA" id="ARBA00023242"/>
    </source>
</evidence>
<dbReference type="InterPro" id="IPR014854">
    <property type="entry name" value="Nse4_C"/>
</dbReference>
<evidence type="ECO:0000256" key="8">
    <source>
        <dbReference type="SAM" id="MobiDB-lite"/>
    </source>
</evidence>
<dbReference type="InterPro" id="IPR027786">
    <property type="entry name" value="Nse4/EID"/>
</dbReference>
<accession>A0A8H6ZRS7</accession>
<evidence type="ECO:0000313" key="11">
    <source>
        <dbReference type="EMBL" id="KAF7428560.1"/>
    </source>
</evidence>
<evidence type="ECO:0000256" key="3">
    <source>
        <dbReference type="ARBA" id="ARBA00022763"/>
    </source>
</evidence>
<keyword evidence="5 7" id="KW-0234">DNA repair</keyword>
<dbReference type="VEuPathDB" id="FungiDB:PC9H_007786"/>
<comment type="subcellular location">
    <subcellularLocation>
        <location evidence="1 7">Nucleus</location>
    </subcellularLocation>
</comment>
<dbReference type="AlphaFoldDB" id="A0A8H6ZRS7"/>
<dbReference type="OrthoDB" id="361242at2759"/>
<dbReference type="Proteomes" id="UP000623687">
    <property type="component" value="Unassembled WGS sequence"/>
</dbReference>
<dbReference type="GO" id="GO:0006281">
    <property type="term" value="P:DNA repair"/>
    <property type="evidence" value="ECO:0007669"/>
    <property type="project" value="UniProtKB-UniRule"/>
</dbReference>
<evidence type="ECO:0000259" key="9">
    <source>
        <dbReference type="Pfam" id="PF08743"/>
    </source>
</evidence>
<evidence type="ECO:0000256" key="4">
    <source>
        <dbReference type="ARBA" id="ARBA00023172"/>
    </source>
</evidence>